<name>L1QKK6_9CLOT</name>
<dbReference type="STRING" id="545697.HMPREF0216_00949"/>
<dbReference type="HOGENOM" id="CLU_083560_1_0_9"/>
<dbReference type="PANTHER" id="PTHR43236:SF1">
    <property type="entry name" value="BLL7220 PROTEIN"/>
    <property type="match status" value="1"/>
</dbReference>
<dbReference type="InterPro" id="IPR052345">
    <property type="entry name" value="Rad_response_metalloprotease"/>
</dbReference>
<sequence>MKSNNVPVLSKEEIDNIAEKFIMDFSPETLVTPQPIDEDRFLAQYLGLQQDFQYLSHCGCYLGMLVFNDTSKVQVYDIYTERAEYISAKSGTVIIDNTLLEEGQEQRYRFTAIHEAGHWIFHKKKYYRDMAQISLFDFLDMSNIQCRTVSVEPKFKPINKWNDNDTMEWQANYFASALLMPKSMVFKICNDEDYIENLKFMSWGNEKRYNELLIQKISKTFNVSKQAAEVRLNNLKIMNSYDNNQCTPTVKFNNAI</sequence>
<dbReference type="Pfam" id="PF06114">
    <property type="entry name" value="Peptidase_M78"/>
    <property type="match status" value="1"/>
</dbReference>
<dbReference type="AlphaFoldDB" id="L1QKK6"/>
<comment type="caution">
    <text evidence="2">The sequence shown here is derived from an EMBL/GenBank/DDBJ whole genome shotgun (WGS) entry which is preliminary data.</text>
</comment>
<dbReference type="Gene3D" id="1.10.10.2910">
    <property type="match status" value="1"/>
</dbReference>
<protein>
    <submittedName>
        <fullName evidence="2">Putative toxin-antitoxin system, toxin component</fullName>
    </submittedName>
</protein>
<dbReference type="EMBL" id="AMEZ01000026">
    <property type="protein sequence ID" value="EKY28107.1"/>
    <property type="molecule type" value="Genomic_DNA"/>
</dbReference>
<feature type="domain" description="IrrE N-terminal-like" evidence="1">
    <location>
        <begin position="160"/>
        <end position="233"/>
    </location>
</feature>
<evidence type="ECO:0000313" key="2">
    <source>
        <dbReference type="EMBL" id="EKY28107.1"/>
    </source>
</evidence>
<dbReference type="Proteomes" id="UP000010420">
    <property type="component" value="Unassembled WGS sequence"/>
</dbReference>
<proteinExistence type="predicted"/>
<dbReference type="PANTHER" id="PTHR43236">
    <property type="entry name" value="ANTITOXIN HIGA1"/>
    <property type="match status" value="1"/>
</dbReference>
<dbReference type="eggNOG" id="COG2856">
    <property type="taxonomic scope" value="Bacteria"/>
</dbReference>
<accession>L1QKK6</accession>
<reference evidence="2 3" key="1">
    <citation type="submission" date="2012-05" db="EMBL/GenBank/DDBJ databases">
        <authorList>
            <person name="Weinstock G."/>
            <person name="Sodergren E."/>
            <person name="Lobos E.A."/>
            <person name="Fulton L."/>
            <person name="Fulton R."/>
            <person name="Courtney L."/>
            <person name="Fronick C."/>
            <person name="O'Laughlin M."/>
            <person name="Godfrey J."/>
            <person name="Wilson R.M."/>
            <person name="Miner T."/>
            <person name="Farmer C."/>
            <person name="Delehaunty K."/>
            <person name="Cordes M."/>
            <person name="Minx P."/>
            <person name="Tomlinson C."/>
            <person name="Chen J."/>
            <person name="Wollam A."/>
            <person name="Pepin K.H."/>
            <person name="Bhonagiri V."/>
            <person name="Zhang X."/>
            <person name="Suruliraj S."/>
            <person name="Warren W."/>
            <person name="Mitreva M."/>
            <person name="Mardis E.R."/>
            <person name="Wilson R.K."/>
        </authorList>
    </citation>
    <scope>NUCLEOTIDE SEQUENCE [LARGE SCALE GENOMIC DNA]</scope>
    <source>
        <strain evidence="2 3">DSM 1785</strain>
    </source>
</reference>
<dbReference type="PATRIC" id="fig|545697.3.peg.935"/>
<dbReference type="InterPro" id="IPR010359">
    <property type="entry name" value="IrrE_HExxH"/>
</dbReference>
<evidence type="ECO:0000259" key="1">
    <source>
        <dbReference type="Pfam" id="PF06114"/>
    </source>
</evidence>
<keyword evidence="3" id="KW-1185">Reference proteome</keyword>
<evidence type="ECO:0000313" key="3">
    <source>
        <dbReference type="Proteomes" id="UP000010420"/>
    </source>
</evidence>
<organism evidence="2 3">
    <name type="scientific">Clostridium celatum DSM 1785</name>
    <dbReference type="NCBI Taxonomy" id="545697"/>
    <lineage>
        <taxon>Bacteria</taxon>
        <taxon>Bacillati</taxon>
        <taxon>Bacillota</taxon>
        <taxon>Clostridia</taxon>
        <taxon>Eubacteriales</taxon>
        <taxon>Clostridiaceae</taxon>
        <taxon>Clostridium</taxon>
    </lineage>
</organism>
<gene>
    <name evidence="2" type="ORF">HMPREF0216_00949</name>
</gene>